<dbReference type="CDD" id="cd06222">
    <property type="entry name" value="RNase_H_like"/>
    <property type="match status" value="1"/>
</dbReference>
<dbReference type="EMBL" id="CM007387">
    <property type="protein sequence ID" value="ONK63253.1"/>
    <property type="molecule type" value="Genomic_DNA"/>
</dbReference>
<dbReference type="GO" id="GO:0004523">
    <property type="term" value="F:RNA-DNA hybrid ribonuclease activity"/>
    <property type="evidence" value="ECO:0007669"/>
    <property type="project" value="InterPro"/>
</dbReference>
<dbReference type="Gene3D" id="3.30.420.10">
    <property type="entry name" value="Ribonuclease H-like superfamily/Ribonuclease H"/>
    <property type="match status" value="1"/>
</dbReference>
<proteinExistence type="predicted"/>
<dbReference type="PANTHER" id="PTHR47074">
    <property type="entry name" value="BNAC02G40300D PROTEIN"/>
    <property type="match status" value="1"/>
</dbReference>
<keyword evidence="3" id="KW-1185">Reference proteome</keyword>
<dbReference type="GO" id="GO:0003676">
    <property type="term" value="F:nucleic acid binding"/>
    <property type="evidence" value="ECO:0007669"/>
    <property type="project" value="InterPro"/>
</dbReference>
<reference evidence="3" key="1">
    <citation type="journal article" date="2017" name="Nat. Commun.">
        <title>The asparagus genome sheds light on the origin and evolution of a young Y chromosome.</title>
        <authorList>
            <person name="Harkess A."/>
            <person name="Zhou J."/>
            <person name="Xu C."/>
            <person name="Bowers J.E."/>
            <person name="Van der Hulst R."/>
            <person name="Ayyampalayam S."/>
            <person name="Mercati F."/>
            <person name="Riccardi P."/>
            <person name="McKain M.R."/>
            <person name="Kakrana A."/>
            <person name="Tang H."/>
            <person name="Ray J."/>
            <person name="Groenendijk J."/>
            <person name="Arikit S."/>
            <person name="Mathioni S.M."/>
            <person name="Nakano M."/>
            <person name="Shan H."/>
            <person name="Telgmann-Rauber A."/>
            <person name="Kanno A."/>
            <person name="Yue Z."/>
            <person name="Chen H."/>
            <person name="Li W."/>
            <person name="Chen Y."/>
            <person name="Xu X."/>
            <person name="Zhang Y."/>
            <person name="Luo S."/>
            <person name="Chen H."/>
            <person name="Gao J."/>
            <person name="Mao Z."/>
            <person name="Pires J.C."/>
            <person name="Luo M."/>
            <person name="Kudrna D."/>
            <person name="Wing R.A."/>
            <person name="Meyers B.C."/>
            <person name="Yi K."/>
            <person name="Kong H."/>
            <person name="Lavrijsen P."/>
            <person name="Sunseri F."/>
            <person name="Falavigna A."/>
            <person name="Ye Y."/>
            <person name="Leebens-Mack J.H."/>
            <person name="Chen G."/>
        </authorList>
    </citation>
    <scope>NUCLEOTIDE SEQUENCE [LARGE SCALE GENOMIC DNA]</scope>
    <source>
        <strain evidence="3">cv. DH0086</strain>
    </source>
</reference>
<sequence>MRLENLGWFRVAIWMLWSDRNQGVMRKNRRDGSRIMREAKIYAESFIANIEAKDYVHALIINSRWSPPPVGLYKINVDGGWREGQCIGGLGCVVRDVNSCFMASFSKGNTRALNVVVCEALAARDALAFALDIGLSKVVLEMDSSVATNAIKYPDRELSELMRTRVYIKSLGQRLQHFEVQQSARSYNKVAHVLAKKTLDFSNMIVWMEGAPDDIVHLLLDVGTYISSSSLALVGSLR</sequence>
<feature type="domain" description="RNase H type-1" evidence="1">
    <location>
        <begin position="76"/>
        <end position="197"/>
    </location>
</feature>
<dbReference type="InterPro" id="IPR012337">
    <property type="entry name" value="RNaseH-like_sf"/>
</dbReference>
<name>A0A5P1EBV1_ASPOF</name>
<dbReference type="SUPFAM" id="SSF53098">
    <property type="entry name" value="Ribonuclease H-like"/>
    <property type="match status" value="1"/>
</dbReference>
<dbReference type="PANTHER" id="PTHR47074:SF11">
    <property type="entry name" value="REVERSE TRANSCRIPTASE-LIKE PROTEIN"/>
    <property type="match status" value="1"/>
</dbReference>
<evidence type="ECO:0000313" key="2">
    <source>
        <dbReference type="EMBL" id="ONK63253.1"/>
    </source>
</evidence>
<organism evidence="2 3">
    <name type="scientific">Asparagus officinalis</name>
    <name type="common">Garden asparagus</name>
    <dbReference type="NCBI Taxonomy" id="4686"/>
    <lineage>
        <taxon>Eukaryota</taxon>
        <taxon>Viridiplantae</taxon>
        <taxon>Streptophyta</taxon>
        <taxon>Embryophyta</taxon>
        <taxon>Tracheophyta</taxon>
        <taxon>Spermatophyta</taxon>
        <taxon>Magnoliopsida</taxon>
        <taxon>Liliopsida</taxon>
        <taxon>Asparagales</taxon>
        <taxon>Asparagaceae</taxon>
        <taxon>Asparagoideae</taxon>
        <taxon>Asparagus</taxon>
    </lineage>
</organism>
<dbReference type="Proteomes" id="UP000243459">
    <property type="component" value="Chromosome 7"/>
</dbReference>
<protein>
    <recommendedName>
        <fullName evidence="1">RNase H type-1 domain-containing protein</fullName>
    </recommendedName>
</protein>
<dbReference type="InterPro" id="IPR052929">
    <property type="entry name" value="RNase_H-like_EbsB-rel"/>
</dbReference>
<dbReference type="InterPro" id="IPR036397">
    <property type="entry name" value="RNaseH_sf"/>
</dbReference>
<dbReference type="Gramene" id="ONK63253">
    <property type="protein sequence ID" value="ONK63253"/>
    <property type="gene ID" value="A4U43_C07F12960"/>
</dbReference>
<dbReference type="OMA" id="WFGHALE"/>
<evidence type="ECO:0000259" key="1">
    <source>
        <dbReference type="Pfam" id="PF13456"/>
    </source>
</evidence>
<gene>
    <name evidence="2" type="ORF">A4U43_C07F12960</name>
</gene>
<dbReference type="AlphaFoldDB" id="A0A5P1EBV1"/>
<dbReference type="InterPro" id="IPR002156">
    <property type="entry name" value="RNaseH_domain"/>
</dbReference>
<dbReference type="Pfam" id="PF13456">
    <property type="entry name" value="RVT_3"/>
    <property type="match status" value="1"/>
</dbReference>
<evidence type="ECO:0000313" key="3">
    <source>
        <dbReference type="Proteomes" id="UP000243459"/>
    </source>
</evidence>
<accession>A0A5P1EBV1</accession>
<dbReference type="InterPro" id="IPR044730">
    <property type="entry name" value="RNase_H-like_dom_plant"/>
</dbReference>